<evidence type="ECO:0000313" key="2">
    <source>
        <dbReference type="EMBL" id="MFD1913738.1"/>
    </source>
</evidence>
<protein>
    <submittedName>
        <fullName evidence="2">MarR family winged helix-turn-helix transcriptional regulator</fullName>
    </submittedName>
</protein>
<dbReference type="PANTHER" id="PTHR33164:SF43">
    <property type="entry name" value="HTH-TYPE TRANSCRIPTIONAL REPRESSOR YETL"/>
    <property type="match status" value="1"/>
</dbReference>
<dbReference type="InterPro" id="IPR000835">
    <property type="entry name" value="HTH_MarR-typ"/>
</dbReference>
<dbReference type="Proteomes" id="UP001597353">
    <property type="component" value="Unassembled WGS sequence"/>
</dbReference>
<accession>A0ABW4S8F3</accession>
<feature type="domain" description="HTH marR-type" evidence="1">
    <location>
        <begin position="20"/>
        <end position="152"/>
    </location>
</feature>
<dbReference type="RefSeq" id="WP_390264069.1">
    <property type="nucleotide sequence ID" value="NZ_JBHUGH010000012.1"/>
</dbReference>
<sequence>MADDLRPVTTPEAVEMGPLTDSLGFLLRLAQLASFEDFYAGLAPFGIRPGEFSALLIIRQNPGIRQGVLAQRLIIKRAHMTKMIRAFEDAGFVERTIPDDDRRSVELRLSPGGEALVAEHIGHFTSFEAREKLTLTAAEESELRRLLRKYLALPEGENK</sequence>
<evidence type="ECO:0000313" key="3">
    <source>
        <dbReference type="Proteomes" id="UP001597353"/>
    </source>
</evidence>
<gene>
    <name evidence="2" type="ORF">ACFSGJ_16110</name>
</gene>
<name>A0ABW4S8F3_9RHOB</name>
<dbReference type="SUPFAM" id="SSF46785">
    <property type="entry name" value="Winged helix' DNA-binding domain"/>
    <property type="match status" value="1"/>
</dbReference>
<dbReference type="Pfam" id="PF01047">
    <property type="entry name" value="MarR"/>
    <property type="match status" value="1"/>
</dbReference>
<evidence type="ECO:0000259" key="1">
    <source>
        <dbReference type="PROSITE" id="PS50995"/>
    </source>
</evidence>
<dbReference type="EMBL" id="JBHUGH010000012">
    <property type="protein sequence ID" value="MFD1913738.1"/>
    <property type="molecule type" value="Genomic_DNA"/>
</dbReference>
<dbReference type="PROSITE" id="PS50995">
    <property type="entry name" value="HTH_MARR_2"/>
    <property type="match status" value="1"/>
</dbReference>
<dbReference type="Gene3D" id="1.10.10.10">
    <property type="entry name" value="Winged helix-like DNA-binding domain superfamily/Winged helix DNA-binding domain"/>
    <property type="match status" value="1"/>
</dbReference>
<dbReference type="SMART" id="SM00347">
    <property type="entry name" value="HTH_MARR"/>
    <property type="match status" value="1"/>
</dbReference>
<dbReference type="InterPro" id="IPR039422">
    <property type="entry name" value="MarR/SlyA-like"/>
</dbReference>
<organism evidence="2 3">
    <name type="scientific">Halodurantibacterium flavum</name>
    <dbReference type="NCBI Taxonomy" id="1382802"/>
    <lineage>
        <taxon>Bacteria</taxon>
        <taxon>Pseudomonadati</taxon>
        <taxon>Pseudomonadota</taxon>
        <taxon>Alphaproteobacteria</taxon>
        <taxon>Rhodobacterales</taxon>
        <taxon>Paracoccaceae</taxon>
        <taxon>Halodurantibacterium</taxon>
    </lineage>
</organism>
<reference evidence="3" key="1">
    <citation type="journal article" date="2019" name="Int. J. Syst. Evol. Microbiol.">
        <title>The Global Catalogue of Microorganisms (GCM) 10K type strain sequencing project: providing services to taxonomists for standard genome sequencing and annotation.</title>
        <authorList>
            <consortium name="The Broad Institute Genomics Platform"/>
            <consortium name="The Broad Institute Genome Sequencing Center for Infectious Disease"/>
            <person name="Wu L."/>
            <person name="Ma J."/>
        </authorList>
    </citation>
    <scope>NUCLEOTIDE SEQUENCE [LARGE SCALE GENOMIC DNA]</scope>
    <source>
        <strain evidence="3">CGMCC 4.7242</strain>
    </source>
</reference>
<dbReference type="PRINTS" id="PR00598">
    <property type="entry name" value="HTHMARR"/>
</dbReference>
<keyword evidence="3" id="KW-1185">Reference proteome</keyword>
<proteinExistence type="predicted"/>
<dbReference type="PANTHER" id="PTHR33164">
    <property type="entry name" value="TRANSCRIPTIONAL REGULATOR, MARR FAMILY"/>
    <property type="match status" value="1"/>
</dbReference>
<comment type="caution">
    <text evidence="2">The sequence shown here is derived from an EMBL/GenBank/DDBJ whole genome shotgun (WGS) entry which is preliminary data.</text>
</comment>
<dbReference type="InterPro" id="IPR036390">
    <property type="entry name" value="WH_DNA-bd_sf"/>
</dbReference>
<dbReference type="InterPro" id="IPR036388">
    <property type="entry name" value="WH-like_DNA-bd_sf"/>
</dbReference>